<keyword evidence="15" id="KW-1185">Reference proteome</keyword>
<dbReference type="InterPro" id="IPR036055">
    <property type="entry name" value="LDL_receptor-like_sf"/>
</dbReference>
<dbReference type="PRINTS" id="PR00261">
    <property type="entry name" value="LDLRECEPTOR"/>
</dbReference>
<organism evidence="14 15">
    <name type="scientific">Adineta steineri</name>
    <dbReference type="NCBI Taxonomy" id="433720"/>
    <lineage>
        <taxon>Eukaryota</taxon>
        <taxon>Metazoa</taxon>
        <taxon>Spiralia</taxon>
        <taxon>Gnathifera</taxon>
        <taxon>Rotifera</taxon>
        <taxon>Eurotatoria</taxon>
        <taxon>Bdelloidea</taxon>
        <taxon>Adinetida</taxon>
        <taxon>Adinetidae</taxon>
        <taxon>Adineta</taxon>
    </lineage>
</organism>
<feature type="disulfide bond" evidence="9">
    <location>
        <begin position="435"/>
        <end position="453"/>
    </location>
</feature>
<feature type="transmembrane region" description="Helical" evidence="10">
    <location>
        <begin position="897"/>
        <end position="921"/>
    </location>
</feature>
<comment type="subcellular location">
    <subcellularLocation>
        <location evidence="2">Endomembrane system</location>
    </subcellularLocation>
    <subcellularLocation>
        <location evidence="1">Membrane</location>
        <topology evidence="1">Single-pass membrane protein</topology>
    </subcellularLocation>
</comment>
<dbReference type="GO" id="GO:0012505">
    <property type="term" value="C:endomembrane system"/>
    <property type="evidence" value="ECO:0007669"/>
    <property type="project" value="UniProtKB-SubCell"/>
</dbReference>
<feature type="transmembrane region" description="Helical" evidence="10">
    <location>
        <begin position="933"/>
        <end position="955"/>
    </location>
</feature>
<dbReference type="Gene3D" id="4.10.400.10">
    <property type="entry name" value="Low-density Lipoprotein Receptor"/>
    <property type="match status" value="2"/>
</dbReference>
<dbReference type="Gene3D" id="1.20.1070.10">
    <property type="entry name" value="Rhodopsin 7-helix transmembrane proteins"/>
    <property type="match status" value="1"/>
</dbReference>
<evidence type="ECO:0000313" key="13">
    <source>
        <dbReference type="EMBL" id="CAF1085109.1"/>
    </source>
</evidence>
<keyword evidence="7 9" id="KW-1015">Disulfide bond</keyword>
<gene>
    <name evidence="13" type="ORF">BJG266_LOCUS20485</name>
    <name evidence="14" type="ORF">QVE165_LOCUS24341</name>
</gene>
<accession>A0A814UHL7</accession>
<dbReference type="EMBL" id="CAJNOI010000116">
    <property type="protein sequence ID" value="CAF1085109.1"/>
    <property type="molecule type" value="Genomic_DNA"/>
</dbReference>
<keyword evidence="3 10" id="KW-0812">Transmembrane</keyword>
<dbReference type="Proteomes" id="UP000663832">
    <property type="component" value="Unassembled WGS sequence"/>
</dbReference>
<dbReference type="SUPFAM" id="SSF57424">
    <property type="entry name" value="LDL receptor-like module"/>
    <property type="match status" value="2"/>
</dbReference>
<dbReference type="InterPro" id="IPR002172">
    <property type="entry name" value="LDrepeatLR_classA_rpt"/>
</dbReference>
<keyword evidence="8" id="KW-0245">EGF-like domain</keyword>
<evidence type="ECO:0000256" key="1">
    <source>
        <dbReference type="ARBA" id="ARBA00004167"/>
    </source>
</evidence>
<dbReference type="GO" id="GO:0005886">
    <property type="term" value="C:plasma membrane"/>
    <property type="evidence" value="ECO:0007669"/>
    <property type="project" value="TreeGrafter"/>
</dbReference>
<dbReference type="InterPro" id="IPR050685">
    <property type="entry name" value="LDLR"/>
</dbReference>
<evidence type="ECO:0000259" key="12">
    <source>
        <dbReference type="PROSITE" id="PS50262"/>
    </source>
</evidence>
<dbReference type="SMART" id="SM00192">
    <property type="entry name" value="LDLa"/>
    <property type="match status" value="5"/>
</dbReference>
<evidence type="ECO:0000256" key="2">
    <source>
        <dbReference type="ARBA" id="ARBA00004308"/>
    </source>
</evidence>
<dbReference type="PANTHER" id="PTHR24270">
    <property type="entry name" value="LOW-DENSITY LIPOPROTEIN RECEPTOR-RELATED"/>
    <property type="match status" value="1"/>
</dbReference>
<keyword evidence="6 10" id="KW-0472">Membrane</keyword>
<dbReference type="Pfam" id="PF00001">
    <property type="entry name" value="7tm_1"/>
    <property type="match status" value="1"/>
</dbReference>
<feature type="domain" description="EGF-like" evidence="11">
    <location>
        <begin position="793"/>
        <end position="828"/>
    </location>
</feature>
<dbReference type="AlphaFoldDB" id="A0A814UHL7"/>
<feature type="domain" description="G-protein coupled receptors family 1 profile" evidence="12">
    <location>
        <begin position="912"/>
        <end position="1175"/>
    </location>
</feature>
<dbReference type="GO" id="GO:0016192">
    <property type="term" value="P:vesicle-mediated transport"/>
    <property type="evidence" value="ECO:0007669"/>
    <property type="project" value="UniProtKB-ARBA"/>
</dbReference>
<feature type="disulfide bond" evidence="9">
    <location>
        <begin position="447"/>
        <end position="462"/>
    </location>
</feature>
<dbReference type="PROSITE" id="PS50262">
    <property type="entry name" value="G_PROTEIN_RECEP_F1_2"/>
    <property type="match status" value="1"/>
</dbReference>
<evidence type="ECO:0000256" key="5">
    <source>
        <dbReference type="ARBA" id="ARBA00022989"/>
    </source>
</evidence>
<dbReference type="InterPro" id="IPR000742">
    <property type="entry name" value="EGF"/>
</dbReference>
<dbReference type="PROSITE" id="PS50026">
    <property type="entry name" value="EGF_3"/>
    <property type="match status" value="1"/>
</dbReference>
<dbReference type="CDD" id="cd00112">
    <property type="entry name" value="LDLa"/>
    <property type="match status" value="2"/>
</dbReference>
<proteinExistence type="predicted"/>
<feature type="transmembrane region" description="Helical" evidence="10">
    <location>
        <begin position="1114"/>
        <end position="1137"/>
    </location>
</feature>
<dbReference type="SUPFAM" id="SSF81321">
    <property type="entry name" value="Family A G protein-coupled receptor-like"/>
    <property type="match status" value="1"/>
</dbReference>
<evidence type="ECO:0008006" key="16">
    <source>
        <dbReference type="Google" id="ProtNLM"/>
    </source>
</evidence>
<feature type="disulfide bond" evidence="9">
    <location>
        <begin position="533"/>
        <end position="548"/>
    </location>
</feature>
<evidence type="ECO:0000313" key="14">
    <source>
        <dbReference type="EMBL" id="CAF1174984.1"/>
    </source>
</evidence>
<dbReference type="InterPro" id="IPR023415">
    <property type="entry name" value="LDLR_class-A_CS"/>
</dbReference>
<feature type="transmembrane region" description="Helical" evidence="10">
    <location>
        <begin position="1149"/>
        <end position="1175"/>
    </location>
</feature>
<dbReference type="OrthoDB" id="10020456at2759"/>
<feature type="transmembrane region" description="Helical" evidence="10">
    <location>
        <begin position="1016"/>
        <end position="1034"/>
    </location>
</feature>
<evidence type="ECO:0000256" key="9">
    <source>
        <dbReference type="PROSITE-ProRule" id="PRU00124"/>
    </source>
</evidence>
<dbReference type="PROSITE" id="PS50068">
    <property type="entry name" value="LDLRA_2"/>
    <property type="match status" value="3"/>
</dbReference>
<comment type="caution">
    <text evidence="8">Lacks conserved residue(s) required for the propagation of feature annotation.</text>
</comment>
<protein>
    <recommendedName>
        <fullName evidence="16">G-protein coupled receptors family 1 profile domain-containing protein</fullName>
    </recommendedName>
</protein>
<dbReference type="Pfam" id="PF00057">
    <property type="entry name" value="Ldl_recept_a"/>
    <property type="match status" value="2"/>
</dbReference>
<reference evidence="14" key="1">
    <citation type="submission" date="2021-02" db="EMBL/GenBank/DDBJ databases">
        <authorList>
            <person name="Nowell W R."/>
        </authorList>
    </citation>
    <scope>NUCLEOTIDE SEQUENCE</scope>
</reference>
<dbReference type="InterPro" id="IPR000276">
    <property type="entry name" value="GPCR_Rhodpsn"/>
</dbReference>
<evidence type="ECO:0000256" key="3">
    <source>
        <dbReference type="ARBA" id="ARBA00022692"/>
    </source>
</evidence>
<dbReference type="EMBL" id="CAJNOM010000170">
    <property type="protein sequence ID" value="CAF1174984.1"/>
    <property type="molecule type" value="Genomic_DNA"/>
</dbReference>
<dbReference type="PROSITE" id="PS00022">
    <property type="entry name" value="EGF_1"/>
    <property type="match status" value="1"/>
</dbReference>
<evidence type="ECO:0000256" key="7">
    <source>
        <dbReference type="ARBA" id="ARBA00023157"/>
    </source>
</evidence>
<dbReference type="GO" id="GO:0004930">
    <property type="term" value="F:G protein-coupled receptor activity"/>
    <property type="evidence" value="ECO:0007669"/>
    <property type="project" value="InterPro"/>
</dbReference>
<comment type="caution">
    <text evidence="14">The sequence shown here is derived from an EMBL/GenBank/DDBJ whole genome shotgun (WGS) entry which is preliminary data.</text>
</comment>
<keyword evidence="5 10" id="KW-1133">Transmembrane helix</keyword>
<evidence type="ECO:0000256" key="6">
    <source>
        <dbReference type="ARBA" id="ARBA00023136"/>
    </source>
</evidence>
<dbReference type="PROSITE" id="PS01209">
    <property type="entry name" value="LDLRA_1"/>
    <property type="match status" value="1"/>
</dbReference>
<name>A0A814UHL7_9BILA</name>
<feature type="transmembrane region" description="Helical" evidence="10">
    <location>
        <begin position="1068"/>
        <end position="1093"/>
    </location>
</feature>
<evidence type="ECO:0000256" key="4">
    <source>
        <dbReference type="ARBA" id="ARBA00022737"/>
    </source>
</evidence>
<evidence type="ECO:0000256" key="8">
    <source>
        <dbReference type="PROSITE-ProRule" id="PRU00076"/>
    </source>
</evidence>
<evidence type="ECO:0000313" key="15">
    <source>
        <dbReference type="Proteomes" id="UP000663832"/>
    </source>
</evidence>
<dbReference type="Proteomes" id="UP000663877">
    <property type="component" value="Unassembled WGS sequence"/>
</dbReference>
<dbReference type="InterPro" id="IPR017452">
    <property type="entry name" value="GPCR_Rhodpsn_7TM"/>
</dbReference>
<dbReference type="PANTHER" id="PTHR24270:SF60">
    <property type="entry name" value="CUB AND LDLA DOMAIN, ISOFORM A-RELATED"/>
    <property type="match status" value="1"/>
</dbReference>
<evidence type="ECO:0000259" key="11">
    <source>
        <dbReference type="PROSITE" id="PS50026"/>
    </source>
</evidence>
<evidence type="ECO:0000256" key="10">
    <source>
        <dbReference type="SAM" id="Phobius"/>
    </source>
</evidence>
<sequence length="1197" mass="138238">MSQEQIYKCNNPWFGSTCQYIFNSYSPFELTLHSLQTAHSFELDIKRSSNISSLTMTCYTHLICNRGPPPACLDWREICDGKIDCGNDNGIDELFCEYLEILKCAKNEYRCLNGRQCIPEEFYRDDPLNPDCQDGSDEIVSDSIEPLTYPHECDRDPAFRCEERTCPPNTLSCGDGQCVTFFHQCNNHRGELLIMEFQIYRDDRTLSTCQSLPYLCGTHIDEIYDCQASCWSKKIVLCKAGLSQLCASTVFKQSPSYFRPNHDMYIFYNDNPIPSKRSWIIAPHDNCYNDTYCHNTEIYSDTPHDISCRRNQAKMHLNYVGSYSRSDFTATIQRLTKRCYKNFTMNNTDQKLSYKNSKIFDLYNDDNSLRNNQSQIESSIHEKRMSVITGFNVPQNRFVTSKWTDDSEFFKLCDRIQHFNLMIIGGINYTDETECDHWPCNNIYTRCNGYINCPDGADELNCSLIRCMDNEVLCVSIYSRKLECLPQNKVKNAKVDCIGGTDERLLCGFNFNPFLPEFECSSNNKCINNTKVCNNKPDCSNGEDEYICNSFSLTIIQAILHCGYSAEFIYAHSPDITCSSLYFSTITFLSSMDLITYPPMNLMSLIENRTLLELNAKNKPISKMNVVPKNIIENPPPNIDHYCHRGHDAYMVIPTNKNLFERKCFCPPSYYGNRCQYQSDRVSLTFRIQFSVNHRDGFIILITLIDKKHNINSFHIHKHRPVKDCDMKFNYYLLYSTPKKDIENNYSIHIDLLKEEDSSYYASWHLPIHHSYLPVSRIAALLRTPHERVLPKKNSHCNFQCQHGQCIKYSNADKYFCQCQPGWDATCQNGNPCEKEGRCLEDRPNCPSLMECICSECYYGTRCQFSTVGLGVSLDAMLGYEILPMKSLFQQPTTVKVSAIITVSMFVFGLVSNIMSIIAFQHNQSHEIGCTKYLLMLSITSLLTIIMFTLKFWFFLLIQMSIITDAIFLYVNCLLMEVLTKICLSATNWLGACVAIERTVSVIQQIKFNRKKSNQVATKVVFALIFCVVLTHISDPIYRVLINDEDEQRKWCIVRYPLSVERFNSINLFLHFVVPFVVNGISAMIIIIIRARIRFAAKKQKSYLQYLLEEVHQLGHLLISPSILVLLSVPRLILAFLPGCMKTTEDLWIYLAGYFVSFVPALLTFPIFVLPSYLYRKEFINRLKSLLTKITGLCRRH</sequence>
<keyword evidence="4" id="KW-0677">Repeat</keyword>